<evidence type="ECO:0000313" key="2">
    <source>
        <dbReference type="Proteomes" id="UP000028623"/>
    </source>
</evidence>
<organism evidence="1 2">
    <name type="scientific">Epilithonimonas lactis</name>
    <dbReference type="NCBI Taxonomy" id="421072"/>
    <lineage>
        <taxon>Bacteria</taxon>
        <taxon>Pseudomonadati</taxon>
        <taxon>Bacteroidota</taxon>
        <taxon>Flavobacteriia</taxon>
        <taxon>Flavobacteriales</taxon>
        <taxon>Weeksellaceae</taxon>
        <taxon>Chryseobacterium group</taxon>
        <taxon>Epilithonimonas</taxon>
    </lineage>
</organism>
<protein>
    <recommendedName>
        <fullName evidence="3">Lipoprotein</fullName>
    </recommendedName>
</protein>
<dbReference type="PROSITE" id="PS51257">
    <property type="entry name" value="PROKAR_LIPOPROTEIN"/>
    <property type="match status" value="1"/>
</dbReference>
<dbReference type="STRING" id="421072.SAMN04488097_3658"/>
<dbReference type="OrthoDB" id="997325at2"/>
<sequence>MKNLFLFFLLTFISCDGQEKKKTQNKPVSAMKNFDIEKFNANKDKRGIYQFSSDGKNIEQMAGSDEEFIEEIIYPAPYFYSFQNIYDEKGHLKSSTQLLSNVAIGKSKEFDERGNIIKEIDEDKKFGKITYREILDLISEKNNLDLQNNKGWFKDNRLVFEINFDERTKVWTVRSLTGTHVISKNSPNGQALSSSFYQEIDGNTGKVIK</sequence>
<comment type="caution">
    <text evidence="1">The sequence shown here is derived from an EMBL/GenBank/DDBJ whole genome shotgun (WGS) entry which is preliminary data.</text>
</comment>
<accession>A0A085B7I3</accession>
<name>A0A085B7I3_9FLAO</name>
<reference evidence="1 2" key="1">
    <citation type="submission" date="2014-07" db="EMBL/GenBank/DDBJ databases">
        <title>Epilithonimonas lactis LMG 22401 Genome.</title>
        <authorList>
            <person name="Pipes S.E."/>
            <person name="Stropko S.J."/>
        </authorList>
    </citation>
    <scope>NUCLEOTIDE SEQUENCE [LARGE SCALE GENOMIC DNA]</scope>
    <source>
        <strain evidence="1 2">LMG 24401</strain>
    </source>
</reference>
<proteinExistence type="predicted"/>
<gene>
    <name evidence="1" type="ORF">IO89_18220</name>
</gene>
<dbReference type="RefSeq" id="WP_034978968.1">
    <property type="nucleotide sequence ID" value="NZ_FOFI01000006.1"/>
</dbReference>
<dbReference type="Proteomes" id="UP000028623">
    <property type="component" value="Unassembled WGS sequence"/>
</dbReference>
<keyword evidence="2" id="KW-1185">Reference proteome</keyword>
<dbReference type="EMBL" id="JPLY01000007">
    <property type="protein sequence ID" value="KFC18428.1"/>
    <property type="molecule type" value="Genomic_DNA"/>
</dbReference>
<dbReference type="AlphaFoldDB" id="A0A085B7I3"/>
<evidence type="ECO:0008006" key="3">
    <source>
        <dbReference type="Google" id="ProtNLM"/>
    </source>
</evidence>
<evidence type="ECO:0000313" key="1">
    <source>
        <dbReference type="EMBL" id="KFC18428.1"/>
    </source>
</evidence>